<evidence type="ECO:0000313" key="5">
    <source>
        <dbReference type="Proteomes" id="UP000051952"/>
    </source>
</evidence>
<feature type="compositionally biased region" description="Acidic residues" evidence="2">
    <location>
        <begin position="232"/>
        <end position="241"/>
    </location>
</feature>
<keyword evidence="4" id="KW-0032">Aminotransferase</keyword>
<dbReference type="Pfam" id="PF00266">
    <property type="entry name" value="Aminotran_5"/>
    <property type="match status" value="1"/>
</dbReference>
<evidence type="ECO:0000256" key="2">
    <source>
        <dbReference type="SAM" id="MobiDB-lite"/>
    </source>
</evidence>
<feature type="region of interest" description="Disordered" evidence="2">
    <location>
        <begin position="53"/>
        <end position="75"/>
    </location>
</feature>
<keyword evidence="4" id="KW-0808">Transferase</keyword>
<feature type="compositionally biased region" description="Low complexity" evidence="2">
    <location>
        <begin position="53"/>
        <end position="68"/>
    </location>
</feature>
<dbReference type="EMBL" id="CYKH01000751">
    <property type="protein sequence ID" value="CUG32748.1"/>
    <property type="molecule type" value="Genomic_DNA"/>
</dbReference>
<dbReference type="InterPro" id="IPR000192">
    <property type="entry name" value="Aminotrans_V_dom"/>
</dbReference>
<dbReference type="VEuPathDB" id="TriTrypDB:BSAL_77740"/>
<accession>A0A0S4IWU6</accession>
<evidence type="ECO:0000256" key="1">
    <source>
        <dbReference type="ARBA" id="ARBA00022898"/>
    </source>
</evidence>
<evidence type="ECO:0000259" key="3">
    <source>
        <dbReference type="Pfam" id="PF00266"/>
    </source>
</evidence>
<dbReference type="Proteomes" id="UP000051952">
    <property type="component" value="Unassembled WGS sequence"/>
</dbReference>
<feature type="region of interest" description="Disordered" evidence="2">
    <location>
        <begin position="231"/>
        <end position="273"/>
    </location>
</feature>
<dbReference type="OrthoDB" id="5978656at2759"/>
<feature type="region of interest" description="Disordered" evidence="2">
    <location>
        <begin position="1095"/>
        <end position="1115"/>
    </location>
</feature>
<dbReference type="GO" id="GO:0008483">
    <property type="term" value="F:transaminase activity"/>
    <property type="evidence" value="ECO:0007669"/>
    <property type="project" value="UniProtKB-KW"/>
</dbReference>
<sequence>MEPHKQAPSSYAVTYVASGLHPCCPELVAHYYALRLKKKTSSTAERNVSFTSASGLGGSSATAPSSPFQRPKSNAGHHAGGVEVIVIVGLLEYDYLVQQIFAKLQERRSSGLLSEQFATHQQHQLHNMDAALHSSGSSAFLPWAANEGFVEKEWCSLSALSTPGESIMRALRASRVTTLYLPDQEHASAFHRQVSQVADRGGHFLSQYDLARDVIPAVTAYAARSMIGVVNGEDDGSEQEDTPSSSTMPSSSQSPPQQQQQPAKQQPAKQQHNTLPTAMTAKMLQENEVIFLHVSPGGMAFHDDGDRSSTRRSASYSAQTFTCKRLQQPRPIITRSPRTYALWLRIQIMRDAVDLLIESDARSGRRHTMDPLIDGQLWTVMTLPSDKKLMNVAMPRSAPSRAAQIFQIRRTFDINGGSQEAIFLPRFRSIGHFNGRLRGSSGGSSSGAMHHHHHPDDAHLHGATLSTRYKGAGTEGIAPGMLSLYSLDARDLELQRRIPKEQVLQVLQVWLDILIRLAPNMPWLFATVLNEANTLTGFVDAGMDALENINAGGGGNSPDDFYPATKAYLLELEKLRRRRWTMVQSVVVTASVAAKNDLTQSNVVRIIETWVRERFEKTIGQVGNLVGARMTVDPNWNTEAHPVFGVAMRATHFPFFSADEVMLDGCMTPLIPLPVMRCRNEWRRVVQLDPVLYRFRTLTVRMAATVAKLSKRLVCSPGDLSLLPNREAAISTILRSLPLLPGDTVLLVDPPIDGCFTNIASFLERRFGVEVQVLRLDPYATNDVLERAFMNTIERVRPVLCMMSWVAPSTRVLPVAYFVSLCGQKAILTVVDGTEAVGNISVNVSALDCDVFVARLDNYMFSPVGVTALVVKPKMNKLLTTLTVSYYYRPPIIGDAVAKAADDDDEREGIEADLFGGGTQVSPWGHIEELGDDQSGSEEEPVVTNTSIAGGGGGGTRDRQRTGGASHEARLNKAYAGGLPVVGGSVYGSEWWYTGLNDMSSALAVTQSLQFKKFICFGAKEYCFRIAQEAEEFLCRVWQVKPLLPLKHSPRHSILCVEFPRSSGKGSPDAAHLQQQFREHNVCVTVLALPMPPPAAAGRGSGGGDNNSVPTTRSVTPVLTTTPAYRAQNATLLAVRITVQVYNAMRDIKHLAAAGVRIVTSSGW</sequence>
<keyword evidence="1" id="KW-0663">Pyridoxal phosphate</keyword>
<dbReference type="Gene3D" id="3.40.640.10">
    <property type="entry name" value="Type I PLP-dependent aspartate aminotransferase-like (Major domain)"/>
    <property type="match status" value="1"/>
</dbReference>
<protein>
    <submittedName>
        <fullName evidence="4">Aminotransferase, putative</fullName>
    </submittedName>
</protein>
<feature type="compositionally biased region" description="Basic and acidic residues" evidence="2">
    <location>
        <begin position="956"/>
        <end position="966"/>
    </location>
</feature>
<dbReference type="InterPro" id="IPR015424">
    <property type="entry name" value="PyrdxlP-dep_Trfase"/>
</dbReference>
<organism evidence="4 5">
    <name type="scientific">Bodo saltans</name>
    <name type="common">Flagellated protozoan</name>
    <dbReference type="NCBI Taxonomy" id="75058"/>
    <lineage>
        <taxon>Eukaryota</taxon>
        <taxon>Discoba</taxon>
        <taxon>Euglenozoa</taxon>
        <taxon>Kinetoplastea</taxon>
        <taxon>Metakinetoplastina</taxon>
        <taxon>Eubodonida</taxon>
        <taxon>Bodonidae</taxon>
        <taxon>Bodo</taxon>
    </lineage>
</organism>
<evidence type="ECO:0000313" key="4">
    <source>
        <dbReference type="EMBL" id="CUG32748.1"/>
    </source>
</evidence>
<feature type="compositionally biased region" description="Low complexity" evidence="2">
    <location>
        <begin position="242"/>
        <end position="271"/>
    </location>
</feature>
<feature type="domain" description="Aminotransferase class V" evidence="3">
    <location>
        <begin position="729"/>
        <end position="879"/>
    </location>
</feature>
<dbReference type="SUPFAM" id="SSF53383">
    <property type="entry name" value="PLP-dependent transferases"/>
    <property type="match status" value="1"/>
</dbReference>
<proteinExistence type="predicted"/>
<feature type="compositionally biased region" description="Acidic residues" evidence="2">
    <location>
        <begin position="930"/>
        <end position="941"/>
    </location>
</feature>
<gene>
    <name evidence="4" type="ORF">BSAL_77740</name>
</gene>
<dbReference type="PANTHER" id="PTHR43092">
    <property type="entry name" value="L-CYSTEINE DESULFHYDRASE"/>
    <property type="match status" value="1"/>
</dbReference>
<dbReference type="AlphaFoldDB" id="A0A0S4IWU6"/>
<feature type="region of interest" description="Disordered" evidence="2">
    <location>
        <begin position="930"/>
        <end position="966"/>
    </location>
</feature>
<dbReference type="PANTHER" id="PTHR43092:SF2">
    <property type="entry name" value="HERCYNYLCYSTEINE SULFOXIDE LYASE"/>
    <property type="match status" value="1"/>
</dbReference>
<reference evidence="5" key="1">
    <citation type="submission" date="2015-09" db="EMBL/GenBank/DDBJ databases">
        <authorList>
            <consortium name="Pathogen Informatics"/>
        </authorList>
    </citation>
    <scope>NUCLEOTIDE SEQUENCE [LARGE SCALE GENOMIC DNA]</scope>
    <source>
        <strain evidence="5">Lake Konstanz</strain>
    </source>
</reference>
<name>A0A0S4IWU6_BODSA</name>
<feature type="region of interest" description="Disordered" evidence="2">
    <location>
        <begin position="439"/>
        <end position="460"/>
    </location>
</feature>
<keyword evidence="5" id="KW-1185">Reference proteome</keyword>
<dbReference type="InterPro" id="IPR015421">
    <property type="entry name" value="PyrdxlP-dep_Trfase_major"/>
</dbReference>